<dbReference type="EMBL" id="JAPRAT010000006">
    <property type="protein sequence ID" value="MCZ0702488.1"/>
    <property type="molecule type" value="Genomic_DNA"/>
</dbReference>
<dbReference type="Pfam" id="PF01476">
    <property type="entry name" value="LysM"/>
    <property type="match status" value="1"/>
</dbReference>
<evidence type="ECO:0000256" key="1">
    <source>
        <dbReference type="ARBA" id="ARBA00022729"/>
    </source>
</evidence>
<reference evidence="4" key="1">
    <citation type="submission" date="2022-11" db="EMBL/GenBank/DDBJ databases">
        <title>WGS of Natronobacillus azotifigens 24KS-1, an anaerobic diazotrophic haloalkaliphile from soda-rich habitats.</title>
        <authorList>
            <person name="Sorokin D.Y."/>
            <person name="Merkel A.Y."/>
        </authorList>
    </citation>
    <scope>NUCLEOTIDE SEQUENCE</scope>
    <source>
        <strain evidence="4">24KS-1</strain>
    </source>
</reference>
<dbReference type="InterPro" id="IPR036908">
    <property type="entry name" value="RlpA-like_sf"/>
</dbReference>
<dbReference type="SUPFAM" id="SSF54106">
    <property type="entry name" value="LysM domain"/>
    <property type="match status" value="1"/>
</dbReference>
<evidence type="ECO:0000313" key="5">
    <source>
        <dbReference type="Proteomes" id="UP001084197"/>
    </source>
</evidence>
<dbReference type="Pfam" id="PF06725">
    <property type="entry name" value="3D"/>
    <property type="match status" value="1"/>
</dbReference>
<feature type="chain" id="PRO_5039888387" evidence="2">
    <location>
        <begin position="25"/>
        <end position="252"/>
    </location>
</feature>
<dbReference type="Gene3D" id="3.10.350.10">
    <property type="entry name" value="LysM domain"/>
    <property type="match status" value="1"/>
</dbReference>
<dbReference type="SMART" id="SM00257">
    <property type="entry name" value="LysM"/>
    <property type="match status" value="1"/>
</dbReference>
<keyword evidence="1 2" id="KW-0732">Signal</keyword>
<dbReference type="GO" id="GO:0004553">
    <property type="term" value="F:hydrolase activity, hydrolyzing O-glycosyl compounds"/>
    <property type="evidence" value="ECO:0007669"/>
    <property type="project" value="InterPro"/>
</dbReference>
<dbReference type="SUPFAM" id="SSF50685">
    <property type="entry name" value="Barwin-like endoglucanases"/>
    <property type="match status" value="1"/>
</dbReference>
<evidence type="ECO:0000313" key="4">
    <source>
        <dbReference type="EMBL" id="MCZ0702488.1"/>
    </source>
</evidence>
<dbReference type="PANTHER" id="PTHR39160">
    <property type="entry name" value="CELL WALL-BINDING PROTEIN YOCH"/>
    <property type="match status" value="1"/>
</dbReference>
<comment type="caution">
    <text evidence="4">The sequence shown here is derived from an EMBL/GenBank/DDBJ whole genome shotgun (WGS) entry which is preliminary data.</text>
</comment>
<gene>
    <name evidence="4" type="ORF">OWO01_04605</name>
</gene>
<dbReference type="AlphaFoldDB" id="A0A9J6RA12"/>
<dbReference type="CDD" id="cd22786">
    <property type="entry name" value="DPBB_YuiC-like"/>
    <property type="match status" value="1"/>
</dbReference>
<dbReference type="CDD" id="cd00118">
    <property type="entry name" value="LysM"/>
    <property type="match status" value="1"/>
</dbReference>
<evidence type="ECO:0000259" key="3">
    <source>
        <dbReference type="PROSITE" id="PS51782"/>
    </source>
</evidence>
<accession>A0A9J6RA12</accession>
<dbReference type="InterPro" id="IPR036779">
    <property type="entry name" value="LysM_dom_sf"/>
</dbReference>
<feature type="domain" description="LysM" evidence="3">
    <location>
        <begin position="76"/>
        <end position="119"/>
    </location>
</feature>
<dbReference type="RefSeq" id="WP_268779257.1">
    <property type="nucleotide sequence ID" value="NZ_JAPRAT010000006.1"/>
</dbReference>
<dbReference type="InterPro" id="IPR010611">
    <property type="entry name" value="3D_dom"/>
</dbReference>
<dbReference type="Proteomes" id="UP001084197">
    <property type="component" value="Unassembled WGS sequence"/>
</dbReference>
<proteinExistence type="predicted"/>
<dbReference type="GO" id="GO:0019867">
    <property type="term" value="C:outer membrane"/>
    <property type="evidence" value="ECO:0007669"/>
    <property type="project" value="InterPro"/>
</dbReference>
<name>A0A9J6RA12_9BACI</name>
<dbReference type="GO" id="GO:0009254">
    <property type="term" value="P:peptidoglycan turnover"/>
    <property type="evidence" value="ECO:0007669"/>
    <property type="project" value="InterPro"/>
</dbReference>
<dbReference type="Gene3D" id="2.40.40.10">
    <property type="entry name" value="RlpA-like domain"/>
    <property type="match status" value="1"/>
</dbReference>
<dbReference type="PANTHER" id="PTHR39160:SF6">
    <property type="entry name" value="CELL WALL-BINDING PROTEIN YOCH"/>
    <property type="match status" value="1"/>
</dbReference>
<dbReference type="PROSITE" id="PS51782">
    <property type="entry name" value="LYSM"/>
    <property type="match status" value="1"/>
</dbReference>
<keyword evidence="5" id="KW-1185">Reference proteome</keyword>
<evidence type="ECO:0000256" key="2">
    <source>
        <dbReference type="SAM" id="SignalP"/>
    </source>
</evidence>
<dbReference type="InterPro" id="IPR018392">
    <property type="entry name" value="LysM"/>
</dbReference>
<protein>
    <submittedName>
        <fullName evidence="4">3D domain-containing protein</fullName>
    </submittedName>
</protein>
<organism evidence="4 5">
    <name type="scientific">Natronobacillus azotifigens</name>
    <dbReference type="NCBI Taxonomy" id="472978"/>
    <lineage>
        <taxon>Bacteria</taxon>
        <taxon>Bacillati</taxon>
        <taxon>Bacillota</taxon>
        <taxon>Bacilli</taxon>
        <taxon>Bacillales</taxon>
        <taxon>Bacillaceae</taxon>
        <taxon>Natronobacillus</taxon>
    </lineage>
</organism>
<sequence>MNKFAKVLLISVLFISMVPKVAFAEMSASEREQYIRRLEESYPSAVFTTRSIDRFKSSDLFTNQSVEEDIDKDEELHYKVEEGDTLFAISQEYEVTVEELMVWNELTSDLILIDQELVINPEMETVDLPQEESEEVVEAVAESVQQEDTEQVSVQRTMTMTATAYTAECDGCSGITATGINLLNDRNKKVVAVDPDIIPLGSLVYVEGYGEAIAGDVGGAIKGNKIDIHVPTKEEAFQWGVREVTVEIISEN</sequence>
<dbReference type="InterPro" id="IPR051933">
    <property type="entry name" value="Resuscitation_pf_RpfB"/>
</dbReference>
<feature type="signal peptide" evidence="2">
    <location>
        <begin position="1"/>
        <end position="24"/>
    </location>
</feature>